<sequence>MDLTTVEYEKKGHIAYVALNRPDKLNAMDATMHEELGQVWQDFQADPKLRAAILSGNGRCFSAGADLSGGAPENYKYTGNFPDITRTRGVYKPIVAALHSHCVGYGMWIAMDTDIRIATADVSFWLPEPQWGIATIPAAWFPRIMPWAIASELLLSADRVNAERAREVGLINKVVADDQLMAEAEKAAHRLAELSPKAVQGMKELMVRGSSLDYTAVDQVTNFVQTRVMNSNDRKVGAQAFASKKTPEWPDE</sequence>
<protein>
    <recommendedName>
        <fullName evidence="3">Enoyl-CoA hydratase</fullName>
    </recommendedName>
</protein>
<dbReference type="Pfam" id="PF00378">
    <property type="entry name" value="ECH_1"/>
    <property type="match status" value="1"/>
</dbReference>
<name>A0A381WN77_9ZZZZ</name>
<dbReference type="EMBL" id="UINC01012261">
    <property type="protein sequence ID" value="SVA53638.1"/>
    <property type="molecule type" value="Genomic_DNA"/>
</dbReference>
<evidence type="ECO:0000256" key="1">
    <source>
        <dbReference type="ARBA" id="ARBA00005254"/>
    </source>
</evidence>
<dbReference type="InterPro" id="IPR051683">
    <property type="entry name" value="Enoyl-CoA_Hydratase/Isomerase"/>
</dbReference>
<accession>A0A381WN77</accession>
<dbReference type="PANTHER" id="PTHR42964:SF1">
    <property type="entry name" value="POLYKETIDE BIOSYNTHESIS ENOYL-COA HYDRATASE PKSH-RELATED"/>
    <property type="match status" value="1"/>
</dbReference>
<evidence type="ECO:0008006" key="3">
    <source>
        <dbReference type="Google" id="ProtNLM"/>
    </source>
</evidence>
<proteinExistence type="inferred from homology"/>
<organism evidence="2">
    <name type="scientific">marine metagenome</name>
    <dbReference type="NCBI Taxonomy" id="408172"/>
    <lineage>
        <taxon>unclassified sequences</taxon>
        <taxon>metagenomes</taxon>
        <taxon>ecological metagenomes</taxon>
    </lineage>
</organism>
<dbReference type="AlphaFoldDB" id="A0A381WN77"/>
<dbReference type="SUPFAM" id="SSF52096">
    <property type="entry name" value="ClpP/crotonase"/>
    <property type="match status" value="1"/>
</dbReference>
<dbReference type="CDD" id="cd06558">
    <property type="entry name" value="crotonase-like"/>
    <property type="match status" value="1"/>
</dbReference>
<dbReference type="InterPro" id="IPR001753">
    <property type="entry name" value="Enoyl-CoA_hydra/iso"/>
</dbReference>
<dbReference type="Gene3D" id="3.90.226.10">
    <property type="entry name" value="2-enoyl-CoA Hydratase, Chain A, domain 1"/>
    <property type="match status" value="1"/>
</dbReference>
<gene>
    <name evidence="2" type="ORF">METZ01_LOCUS106492</name>
</gene>
<evidence type="ECO:0000313" key="2">
    <source>
        <dbReference type="EMBL" id="SVA53638.1"/>
    </source>
</evidence>
<reference evidence="2" key="1">
    <citation type="submission" date="2018-05" db="EMBL/GenBank/DDBJ databases">
        <authorList>
            <person name="Lanie J.A."/>
            <person name="Ng W.-L."/>
            <person name="Kazmierczak K.M."/>
            <person name="Andrzejewski T.M."/>
            <person name="Davidsen T.M."/>
            <person name="Wayne K.J."/>
            <person name="Tettelin H."/>
            <person name="Glass J.I."/>
            <person name="Rusch D."/>
            <person name="Podicherti R."/>
            <person name="Tsui H.-C.T."/>
            <person name="Winkler M.E."/>
        </authorList>
    </citation>
    <scope>NUCLEOTIDE SEQUENCE</scope>
</reference>
<comment type="similarity">
    <text evidence="1">Belongs to the enoyl-CoA hydratase/isomerase family.</text>
</comment>
<dbReference type="InterPro" id="IPR029045">
    <property type="entry name" value="ClpP/crotonase-like_dom_sf"/>
</dbReference>
<dbReference type="PANTHER" id="PTHR42964">
    <property type="entry name" value="ENOYL-COA HYDRATASE"/>
    <property type="match status" value="1"/>
</dbReference>